<dbReference type="GeneID" id="20236122"/>
<dbReference type="PANTHER" id="PTHR46534:SF1">
    <property type="entry name" value="IGGFC-BINDING PROTEIN N-TERMINAL DOMAIN-CONTAINING PROTEIN"/>
    <property type="match status" value="1"/>
</dbReference>
<protein>
    <recommendedName>
        <fullName evidence="2">IgGFc-binding protein N-terminal domain-containing protein</fullName>
    </recommendedName>
</protein>
<gene>
    <name evidence="3" type="ORF">LOTGIDRAFT_153832</name>
</gene>
<feature type="chain" id="PRO_5004718030" description="IgGFc-binding protein N-terminal domain-containing protein" evidence="1">
    <location>
        <begin position="23"/>
        <end position="548"/>
    </location>
</feature>
<dbReference type="InterPro" id="IPR035234">
    <property type="entry name" value="IgGFc-bd_N"/>
</dbReference>
<dbReference type="CTD" id="20236122"/>
<evidence type="ECO:0000259" key="2">
    <source>
        <dbReference type="Pfam" id="PF17517"/>
    </source>
</evidence>
<dbReference type="Pfam" id="PF17517">
    <property type="entry name" value="IgGFc_binding"/>
    <property type="match status" value="1"/>
</dbReference>
<accession>V4BRB5</accession>
<sequence>MKFNNTTAFVVLMIIKYTAVNGNPGQYFLIAFPQNYHGKAEGLVNLIIISASNQNVDVQLTFHTPVWFVPPLDLSFKLKAGERRQVDVLGTIRMPIGTSVDYRSVSIRSTGNIIVLVYNKQASNGDAFLAIPVSQFGLEYFSVNYDITRSMAASFILITAPQNDTIVKVRLPKLKKVGWISYDNRDYHSLETMVIHLSEHQAFQFQVKDDLTGSHIVSNRPVSVISGLNRTSVYYNRCISHVSDLMPPVERMSTTYVTISFPQHIRLDVYRILAVSPDTIVSAGNITDIILSEPGQYKEIYLEPYKYVYIEATKPILVAQLSSSPVDTSNRFGDPSMVVLNPTDAAKEQYYFSTPNLQSYLTIVIDKDHTAGLRLDGTPIEIEWFNVTGNDSLVVGELVISQAKFHKVNHVSGIKFLGYIQGGSSCEAFAFPLGYRDFVTNSSCNAFLKEDSCMENSDNNSSINNQAAIRSVTSSSTLKYQYSLKSKQLQSNSIISCHIECVYLEGCWGYNYRAPSIRPGETNCHLLYGESAGNAKLDDWKFYAQEIK</sequence>
<dbReference type="OrthoDB" id="10005154at2759"/>
<dbReference type="EMBL" id="KB202283">
    <property type="protein sequence ID" value="ESO91394.1"/>
    <property type="molecule type" value="Genomic_DNA"/>
</dbReference>
<dbReference type="KEGG" id="lgi:LOTGIDRAFT_153832"/>
<dbReference type="OMA" id="CYDDREQ"/>
<evidence type="ECO:0000313" key="4">
    <source>
        <dbReference type="Proteomes" id="UP000030746"/>
    </source>
</evidence>
<dbReference type="Proteomes" id="UP000030746">
    <property type="component" value="Unassembled WGS sequence"/>
</dbReference>
<feature type="signal peptide" evidence="1">
    <location>
        <begin position="1"/>
        <end position="22"/>
    </location>
</feature>
<organism evidence="3 4">
    <name type="scientific">Lottia gigantea</name>
    <name type="common">Giant owl limpet</name>
    <dbReference type="NCBI Taxonomy" id="225164"/>
    <lineage>
        <taxon>Eukaryota</taxon>
        <taxon>Metazoa</taxon>
        <taxon>Spiralia</taxon>
        <taxon>Lophotrochozoa</taxon>
        <taxon>Mollusca</taxon>
        <taxon>Gastropoda</taxon>
        <taxon>Patellogastropoda</taxon>
        <taxon>Lottioidea</taxon>
        <taxon>Lottiidae</taxon>
        <taxon>Lottia</taxon>
    </lineage>
</organism>
<keyword evidence="4" id="KW-1185">Reference proteome</keyword>
<feature type="domain" description="IgGFc-binding protein N-terminal" evidence="2">
    <location>
        <begin position="126"/>
        <end position="412"/>
    </location>
</feature>
<name>V4BRB5_LOTGI</name>
<dbReference type="HOGENOM" id="CLU_497236_0_0_1"/>
<evidence type="ECO:0000256" key="1">
    <source>
        <dbReference type="SAM" id="SignalP"/>
    </source>
</evidence>
<evidence type="ECO:0000313" key="3">
    <source>
        <dbReference type="EMBL" id="ESO91394.1"/>
    </source>
</evidence>
<keyword evidence="1" id="KW-0732">Signal</keyword>
<dbReference type="PANTHER" id="PTHR46534">
    <property type="entry name" value="IGGFC_BINDING DOMAIN-CONTAINING PROTEIN"/>
    <property type="match status" value="1"/>
</dbReference>
<dbReference type="AlphaFoldDB" id="V4BRB5"/>
<reference evidence="3 4" key="1">
    <citation type="journal article" date="2013" name="Nature">
        <title>Insights into bilaterian evolution from three spiralian genomes.</title>
        <authorList>
            <person name="Simakov O."/>
            <person name="Marletaz F."/>
            <person name="Cho S.J."/>
            <person name="Edsinger-Gonzales E."/>
            <person name="Havlak P."/>
            <person name="Hellsten U."/>
            <person name="Kuo D.H."/>
            <person name="Larsson T."/>
            <person name="Lv J."/>
            <person name="Arendt D."/>
            <person name="Savage R."/>
            <person name="Osoegawa K."/>
            <person name="de Jong P."/>
            <person name="Grimwood J."/>
            <person name="Chapman J.A."/>
            <person name="Shapiro H."/>
            <person name="Aerts A."/>
            <person name="Otillar R.P."/>
            <person name="Terry A.Y."/>
            <person name="Boore J.L."/>
            <person name="Grigoriev I.V."/>
            <person name="Lindberg D.R."/>
            <person name="Seaver E.C."/>
            <person name="Weisblat D.A."/>
            <person name="Putnam N.H."/>
            <person name="Rokhsar D.S."/>
        </authorList>
    </citation>
    <scope>NUCLEOTIDE SEQUENCE [LARGE SCALE GENOMIC DNA]</scope>
</reference>
<proteinExistence type="predicted"/>
<dbReference type="RefSeq" id="XP_009058085.1">
    <property type="nucleotide sequence ID" value="XM_009059837.1"/>
</dbReference>